<feature type="domain" description="Ig-like" evidence="16">
    <location>
        <begin position="32"/>
        <end position="117"/>
    </location>
</feature>
<comment type="similarity">
    <text evidence="2">Belongs to the immunoglobulin superfamily. Contactin family.</text>
</comment>
<dbReference type="InterPro" id="IPR013098">
    <property type="entry name" value="Ig_I-set"/>
</dbReference>
<feature type="domain" description="Ig-like" evidence="16">
    <location>
        <begin position="282"/>
        <end position="366"/>
    </location>
</feature>
<evidence type="ECO:0000256" key="13">
    <source>
        <dbReference type="SAM" id="MobiDB-lite"/>
    </source>
</evidence>
<evidence type="ECO:0000256" key="1">
    <source>
        <dbReference type="ARBA" id="ARBA00004609"/>
    </source>
</evidence>
<dbReference type="FunFam" id="2.60.40.10:FF:000054">
    <property type="entry name" value="Contactin 1"/>
    <property type="match status" value="1"/>
</dbReference>
<dbReference type="PANTHER" id="PTHR44170">
    <property type="entry name" value="PROTEIN SIDEKICK"/>
    <property type="match status" value="1"/>
</dbReference>
<evidence type="ECO:0000256" key="5">
    <source>
        <dbReference type="ARBA" id="ARBA00022729"/>
    </source>
</evidence>
<dbReference type="PANTHER" id="PTHR44170:SF38">
    <property type="entry name" value="CONTACTIN 6"/>
    <property type="match status" value="1"/>
</dbReference>
<evidence type="ECO:0000256" key="14">
    <source>
        <dbReference type="SAM" id="Phobius"/>
    </source>
</evidence>
<dbReference type="InterPro" id="IPR036179">
    <property type="entry name" value="Ig-like_dom_sf"/>
</dbReference>
<dbReference type="AlphaFoldDB" id="A0A3Q0DPS7"/>
<dbReference type="Proteomes" id="UP000189704">
    <property type="component" value="Unplaced"/>
</dbReference>
<keyword evidence="7" id="KW-0130">Cell adhesion</keyword>
<name>A0A3Q0DPS7_CARSF</name>
<feature type="domain" description="Ig-like" evidence="16">
    <location>
        <begin position="478"/>
        <end position="551"/>
    </location>
</feature>
<dbReference type="GO" id="GO:0005886">
    <property type="term" value="C:plasma membrane"/>
    <property type="evidence" value="ECO:0007669"/>
    <property type="project" value="UniProtKB-SubCell"/>
</dbReference>
<feature type="domain" description="Fibronectin type-III" evidence="17">
    <location>
        <begin position="866"/>
        <end position="960"/>
    </location>
</feature>
<evidence type="ECO:0000256" key="3">
    <source>
        <dbReference type="ARBA" id="ARBA00022475"/>
    </source>
</evidence>
<keyword evidence="8 14" id="KW-0472">Membrane</keyword>
<evidence type="ECO:0000256" key="7">
    <source>
        <dbReference type="ARBA" id="ARBA00022889"/>
    </source>
</evidence>
<evidence type="ECO:0000313" key="18">
    <source>
        <dbReference type="Proteomes" id="UP000189704"/>
    </source>
</evidence>
<dbReference type="CTD" id="27255"/>
<dbReference type="PROSITE" id="PS50853">
    <property type="entry name" value="FN3"/>
    <property type="match status" value="4"/>
</dbReference>
<keyword evidence="14" id="KW-1133">Transmembrane helix</keyword>
<evidence type="ECO:0000256" key="8">
    <source>
        <dbReference type="ARBA" id="ARBA00023136"/>
    </source>
</evidence>
<dbReference type="InterPro" id="IPR013783">
    <property type="entry name" value="Ig-like_fold"/>
</dbReference>
<dbReference type="FunFam" id="2.60.40.10:FF:000064">
    <property type="entry name" value="Contactin 1"/>
    <property type="match status" value="1"/>
</dbReference>
<comment type="subcellular location">
    <subcellularLocation>
        <location evidence="1">Cell membrane</location>
        <topology evidence="1">Lipid-anchor</topology>
        <topology evidence="1">GPI-anchor</topology>
    </subcellularLocation>
</comment>
<dbReference type="FunFam" id="2.60.40.10:FF:000052">
    <property type="entry name" value="Contactin 1"/>
    <property type="match status" value="1"/>
</dbReference>
<dbReference type="PROSITE" id="PS50835">
    <property type="entry name" value="IG_LIKE"/>
    <property type="match status" value="6"/>
</dbReference>
<feature type="domain" description="Ig-like" evidence="16">
    <location>
        <begin position="221"/>
        <end position="272"/>
    </location>
</feature>
<accession>A0A3Q0DPS7</accession>
<dbReference type="GO" id="GO:0098552">
    <property type="term" value="C:side of membrane"/>
    <property type="evidence" value="ECO:0007669"/>
    <property type="project" value="UniProtKB-KW"/>
</dbReference>
<sequence>MRLLWKLVILLPLINSCAGDGLFNRLFFTQEPRDVVFPLDLSKSEIILNCAANGYPSPHYRWKQNDTDIDFTMSYHYRLDGGSLAISSPHTDQDIGTYQCLATNLLGTILSRKAKLQFAYIEDFETKTRSTVSVREGQGVVLLCGPPPHFGDLSYAWTFNDNPLYVQGDNRRFVSQETGNLYIAKVEPSDVGNYTCFITNKEAQRSVQGPPTPLVQRTDVPEISWRRLDGNPLPGKVKYSKSQAILEIPNFQQEDEGFYECIASNLRGRNLAKGQLIFYAPPEWEQKIQNTYLSIYDSLFWECKASGKPNPWYTWLKNGERLNPEERIQIENGTLIITMLNVSDSGVYQCTAENKYQIIYANAELRVLASAPDFSKNPIKKNSIVQVGGDIAIECKPSAFPRAAISWKRGTETLRQSKRVFLLEDGSLKIYNVTRSDAGSYTCIASNQFGIAKNTGNLIVKERTVITIPPSKMDVTVGESIVLPCQVSHDPSIEVVFVWSFNGDAIDLKKGVAHFERIGGESVGDLMIRNIQLNHSGKYQCTVQTTLESLSAIADIIVRGPPGPPEDVKVDHISSTTSQLSWKPGPDNNSPIQIFAIQTRTPFSVGWQAVATVPEILNGKTYNATVVGLSPWVEYEFRVVAGNSIGIGEPSKPSELLRTKASVPVVAPVNINGGGGSRSELVITWESIPEELQNGEGFGYIIMFRPVGSTTWTKEKVASVESSRFVYRNESIIPLSPFEVKVGVYNNEGEGSLSTVSIVYSGEDEPQLAPRRVFVQSFSASEMEVSWNAIAWNRNTGRVLGYEVLYWTDDSKESVIGKIRVSGNVTAKNITGLRANTIYFASVRAYNTAGTGPSSPPVNVTTKKSPPSQPPANIAWKLTNSKLCLNWEHVKTMENESEVLGYKILYRQNRQSKTHILETNNTSAELLVPFEEDYLIEIRTVSDGGDGSSSEEIRIPKMSSLSSRGIQVLEPCIHFLPIVIVFFYCFAIQSLIR</sequence>
<feature type="domain" description="Fibronectin type-III" evidence="17">
    <location>
        <begin position="769"/>
        <end position="865"/>
    </location>
</feature>
<feature type="compositionally biased region" description="Polar residues" evidence="13">
    <location>
        <begin position="851"/>
        <end position="866"/>
    </location>
</feature>
<evidence type="ECO:0000256" key="4">
    <source>
        <dbReference type="ARBA" id="ARBA00022622"/>
    </source>
</evidence>
<keyword evidence="12" id="KW-0393">Immunoglobulin domain</keyword>
<dbReference type="GeneID" id="103251849"/>
<dbReference type="SMART" id="SM00409">
    <property type="entry name" value="IG"/>
    <property type="match status" value="6"/>
</dbReference>
<evidence type="ECO:0000256" key="15">
    <source>
        <dbReference type="SAM" id="SignalP"/>
    </source>
</evidence>
<keyword evidence="3" id="KW-1003">Cell membrane</keyword>
<dbReference type="FunFam" id="2.60.40.10:FF:000035">
    <property type="entry name" value="Contactin 1"/>
    <property type="match status" value="1"/>
</dbReference>
<feature type="domain" description="Fibronectin type-III" evidence="17">
    <location>
        <begin position="564"/>
        <end position="662"/>
    </location>
</feature>
<dbReference type="SMART" id="SM00408">
    <property type="entry name" value="IGc2"/>
    <property type="match status" value="6"/>
</dbReference>
<reference evidence="19" key="1">
    <citation type="submission" date="2025-08" db="UniProtKB">
        <authorList>
            <consortium name="RefSeq"/>
        </authorList>
    </citation>
    <scope>IDENTIFICATION</scope>
</reference>
<dbReference type="FunFam" id="2.60.40.10:FF:000004">
    <property type="entry name" value="DCC isoform 1"/>
    <property type="match status" value="2"/>
</dbReference>
<dbReference type="FunFam" id="2.60.40.10:FF:000028">
    <property type="entry name" value="Neuronal cell adhesion molecule"/>
    <property type="match status" value="1"/>
</dbReference>
<feature type="domain" description="Ig-like" evidence="16">
    <location>
        <begin position="372"/>
        <end position="466"/>
    </location>
</feature>
<feature type="domain" description="Fibronectin type-III" evidence="17">
    <location>
        <begin position="667"/>
        <end position="764"/>
    </location>
</feature>
<proteinExistence type="inferred from homology"/>
<keyword evidence="5 15" id="KW-0732">Signal</keyword>
<dbReference type="Pfam" id="PF07679">
    <property type="entry name" value="I-set"/>
    <property type="match status" value="3"/>
</dbReference>
<dbReference type="RefSeq" id="XP_021564447.1">
    <property type="nucleotide sequence ID" value="XM_021708772.1"/>
</dbReference>
<dbReference type="InterPro" id="IPR036116">
    <property type="entry name" value="FN3_sf"/>
</dbReference>
<dbReference type="SUPFAM" id="SSF49265">
    <property type="entry name" value="Fibronectin type III"/>
    <property type="match status" value="2"/>
</dbReference>
<dbReference type="Pfam" id="PF13927">
    <property type="entry name" value="Ig_3"/>
    <property type="match status" value="3"/>
</dbReference>
<evidence type="ECO:0000256" key="9">
    <source>
        <dbReference type="ARBA" id="ARBA00023157"/>
    </source>
</evidence>
<organism evidence="18 19">
    <name type="scientific">Carlito syrichta</name>
    <name type="common">Philippine tarsier</name>
    <name type="synonym">Tarsius syrichta</name>
    <dbReference type="NCBI Taxonomy" id="1868482"/>
    <lineage>
        <taxon>Eukaryota</taxon>
        <taxon>Metazoa</taxon>
        <taxon>Chordata</taxon>
        <taxon>Craniata</taxon>
        <taxon>Vertebrata</taxon>
        <taxon>Euteleostomi</taxon>
        <taxon>Mammalia</taxon>
        <taxon>Eutheria</taxon>
        <taxon>Euarchontoglires</taxon>
        <taxon>Primates</taxon>
        <taxon>Haplorrhini</taxon>
        <taxon>Tarsiiformes</taxon>
        <taxon>Tarsiidae</taxon>
        <taxon>Carlito</taxon>
    </lineage>
</organism>
<keyword evidence="18" id="KW-1185">Reference proteome</keyword>
<dbReference type="InterPro" id="IPR003598">
    <property type="entry name" value="Ig_sub2"/>
</dbReference>
<evidence type="ECO:0000259" key="17">
    <source>
        <dbReference type="PROSITE" id="PS50853"/>
    </source>
</evidence>
<feature type="signal peptide" evidence="15">
    <location>
        <begin position="1"/>
        <end position="19"/>
    </location>
</feature>
<feature type="chain" id="PRO_5018015932" evidence="15">
    <location>
        <begin position="20"/>
        <end position="993"/>
    </location>
</feature>
<dbReference type="InterPro" id="IPR003599">
    <property type="entry name" value="Ig_sub"/>
</dbReference>
<dbReference type="CDD" id="cd00063">
    <property type="entry name" value="FN3"/>
    <property type="match status" value="4"/>
</dbReference>
<evidence type="ECO:0000256" key="2">
    <source>
        <dbReference type="ARBA" id="ARBA00009812"/>
    </source>
</evidence>
<keyword evidence="4" id="KW-0336">GPI-anchor</keyword>
<keyword evidence="11" id="KW-0449">Lipoprotein</keyword>
<keyword evidence="6" id="KW-0677">Repeat</keyword>
<dbReference type="FunFam" id="2.60.40.10:FF:000047">
    <property type="entry name" value="Contactin 1"/>
    <property type="match status" value="1"/>
</dbReference>
<evidence type="ECO:0000256" key="12">
    <source>
        <dbReference type="ARBA" id="ARBA00023319"/>
    </source>
</evidence>
<keyword evidence="14" id="KW-0812">Transmembrane</keyword>
<evidence type="ECO:0000313" key="19">
    <source>
        <dbReference type="RefSeq" id="XP_021564447.1"/>
    </source>
</evidence>
<evidence type="ECO:0000259" key="16">
    <source>
        <dbReference type="PROSITE" id="PS50835"/>
    </source>
</evidence>
<feature type="transmembrane region" description="Helical" evidence="14">
    <location>
        <begin position="973"/>
        <end position="992"/>
    </location>
</feature>
<keyword evidence="9" id="KW-1015">Disulfide bond</keyword>
<dbReference type="GO" id="GO:0098632">
    <property type="term" value="F:cell-cell adhesion mediator activity"/>
    <property type="evidence" value="ECO:0007669"/>
    <property type="project" value="TreeGrafter"/>
</dbReference>
<evidence type="ECO:0000256" key="10">
    <source>
        <dbReference type="ARBA" id="ARBA00023180"/>
    </source>
</evidence>
<dbReference type="CDD" id="cd04969">
    <property type="entry name" value="Ig5_Contactin"/>
    <property type="match status" value="1"/>
</dbReference>
<dbReference type="InterPro" id="IPR003961">
    <property type="entry name" value="FN3_dom"/>
</dbReference>
<dbReference type="FunFam" id="2.60.40.10:FF:000044">
    <property type="entry name" value="Contactin 1"/>
    <property type="match status" value="1"/>
</dbReference>
<dbReference type="SUPFAM" id="SSF48726">
    <property type="entry name" value="Immunoglobulin"/>
    <property type="match status" value="6"/>
</dbReference>
<dbReference type="GO" id="GO:0030424">
    <property type="term" value="C:axon"/>
    <property type="evidence" value="ECO:0007669"/>
    <property type="project" value="TreeGrafter"/>
</dbReference>
<evidence type="ECO:0000256" key="6">
    <source>
        <dbReference type="ARBA" id="ARBA00022737"/>
    </source>
</evidence>
<feature type="domain" description="Ig-like" evidence="16">
    <location>
        <begin position="122"/>
        <end position="208"/>
    </location>
</feature>
<dbReference type="Gene3D" id="2.60.40.10">
    <property type="entry name" value="Immunoglobulins"/>
    <property type="match status" value="10"/>
</dbReference>
<feature type="region of interest" description="Disordered" evidence="13">
    <location>
        <begin position="851"/>
        <end position="872"/>
    </location>
</feature>
<protein>
    <submittedName>
        <fullName evidence="19">Contactin-6 isoform X2</fullName>
    </submittedName>
</protein>
<keyword evidence="10" id="KW-0325">Glycoprotein</keyword>
<dbReference type="GO" id="GO:0007420">
    <property type="term" value="P:brain development"/>
    <property type="evidence" value="ECO:0007669"/>
    <property type="project" value="TreeGrafter"/>
</dbReference>
<gene>
    <name evidence="19" type="primary">LOC103251849</name>
</gene>
<dbReference type="InterPro" id="IPR007110">
    <property type="entry name" value="Ig-like_dom"/>
</dbReference>
<dbReference type="GO" id="GO:0007411">
    <property type="term" value="P:axon guidance"/>
    <property type="evidence" value="ECO:0007669"/>
    <property type="project" value="TreeGrafter"/>
</dbReference>
<dbReference type="SMART" id="SM00060">
    <property type="entry name" value="FN3"/>
    <property type="match status" value="4"/>
</dbReference>
<dbReference type="Pfam" id="PF00041">
    <property type="entry name" value="fn3"/>
    <property type="match status" value="2"/>
</dbReference>
<evidence type="ECO:0000256" key="11">
    <source>
        <dbReference type="ARBA" id="ARBA00023288"/>
    </source>
</evidence>